<gene>
    <name evidence="2" type="ORF">OSB04_013103</name>
</gene>
<keyword evidence="3" id="KW-1185">Reference proteome</keyword>
<protein>
    <recommendedName>
        <fullName evidence="1">F-box associated beta-propeller type 1 domain-containing protein</fullName>
    </recommendedName>
</protein>
<feature type="domain" description="F-box associated beta-propeller type 1" evidence="1">
    <location>
        <begin position="29"/>
        <end position="144"/>
    </location>
</feature>
<accession>A0AA38TED1</accession>
<comment type="caution">
    <text evidence="2">The sequence shown here is derived from an EMBL/GenBank/DDBJ whole genome shotgun (WGS) entry which is preliminary data.</text>
</comment>
<organism evidence="2 3">
    <name type="scientific">Centaurea solstitialis</name>
    <name type="common">yellow star-thistle</name>
    <dbReference type="NCBI Taxonomy" id="347529"/>
    <lineage>
        <taxon>Eukaryota</taxon>
        <taxon>Viridiplantae</taxon>
        <taxon>Streptophyta</taxon>
        <taxon>Embryophyta</taxon>
        <taxon>Tracheophyta</taxon>
        <taxon>Spermatophyta</taxon>
        <taxon>Magnoliopsida</taxon>
        <taxon>eudicotyledons</taxon>
        <taxon>Gunneridae</taxon>
        <taxon>Pentapetalae</taxon>
        <taxon>asterids</taxon>
        <taxon>campanulids</taxon>
        <taxon>Asterales</taxon>
        <taxon>Asteraceae</taxon>
        <taxon>Carduoideae</taxon>
        <taxon>Cardueae</taxon>
        <taxon>Centaureinae</taxon>
        <taxon>Centaurea</taxon>
    </lineage>
</organism>
<dbReference type="PANTHER" id="PTHR31672:SF10">
    <property type="entry name" value="F-BOX DOMAIN-CONTAINING PROTEIN"/>
    <property type="match status" value="1"/>
</dbReference>
<dbReference type="InterPro" id="IPR006527">
    <property type="entry name" value="F-box-assoc_dom_typ1"/>
</dbReference>
<dbReference type="Proteomes" id="UP001172457">
    <property type="component" value="Chromosome 3"/>
</dbReference>
<name>A0AA38TED1_9ASTR</name>
<evidence type="ECO:0000313" key="3">
    <source>
        <dbReference type="Proteomes" id="UP001172457"/>
    </source>
</evidence>
<evidence type="ECO:0000259" key="1">
    <source>
        <dbReference type="Pfam" id="PF07734"/>
    </source>
</evidence>
<dbReference type="InterPro" id="IPR050796">
    <property type="entry name" value="SCF_F-box_component"/>
</dbReference>
<dbReference type="PANTHER" id="PTHR31672">
    <property type="entry name" value="BNACNNG10540D PROTEIN"/>
    <property type="match status" value="1"/>
</dbReference>
<dbReference type="NCBIfam" id="TIGR01640">
    <property type="entry name" value="F_box_assoc_1"/>
    <property type="match status" value="1"/>
</dbReference>
<dbReference type="InterPro" id="IPR017451">
    <property type="entry name" value="F-box-assoc_interact_dom"/>
</dbReference>
<dbReference type="Pfam" id="PF07734">
    <property type="entry name" value="FBA_1"/>
    <property type="match status" value="1"/>
</dbReference>
<sequence length="147" mass="17391">MHLHNFNQLNPRYFVRRLDYFDCKEWFCMSDDYKVVSLTYLECYPTRSRPKVEVYTVKTGIWREVIFPHNLSCFYIQSKWSQIFSNGCVHWICTSDSNWSHYSILTFDINTELFGEILLPEFLAQEHSLKISVVGESLAVIHSSCIS</sequence>
<proteinExistence type="predicted"/>
<evidence type="ECO:0000313" key="2">
    <source>
        <dbReference type="EMBL" id="KAJ9558489.1"/>
    </source>
</evidence>
<reference evidence="2" key="1">
    <citation type="submission" date="2023-03" db="EMBL/GenBank/DDBJ databases">
        <title>Chromosome-scale reference genome and RAD-based genetic map of yellow starthistle (Centaurea solstitialis) reveal putative structural variation and QTLs associated with invader traits.</title>
        <authorList>
            <person name="Reatini B."/>
            <person name="Cang F.A."/>
            <person name="Jiang Q."/>
            <person name="Mckibben M.T.W."/>
            <person name="Barker M.S."/>
            <person name="Rieseberg L.H."/>
            <person name="Dlugosch K.M."/>
        </authorList>
    </citation>
    <scope>NUCLEOTIDE SEQUENCE</scope>
    <source>
        <strain evidence="2">CAN-66</strain>
        <tissue evidence="2">Leaf</tissue>
    </source>
</reference>
<dbReference type="EMBL" id="JARYMX010000003">
    <property type="protein sequence ID" value="KAJ9558489.1"/>
    <property type="molecule type" value="Genomic_DNA"/>
</dbReference>
<dbReference type="AlphaFoldDB" id="A0AA38TED1"/>